<dbReference type="CDD" id="cd00590">
    <property type="entry name" value="RRM_SF"/>
    <property type="match status" value="1"/>
</dbReference>
<accession>A0AAW0GJ71</accession>
<dbReference type="Gene3D" id="3.30.70.330">
    <property type="match status" value="1"/>
</dbReference>
<name>A0AAW0GJ71_9APHY</name>
<dbReference type="Proteomes" id="UP001385951">
    <property type="component" value="Unassembled WGS sequence"/>
</dbReference>
<keyword evidence="4" id="KW-1185">Reference proteome</keyword>
<dbReference type="Pfam" id="PF00076">
    <property type="entry name" value="RRM_1"/>
    <property type="match status" value="1"/>
</dbReference>
<dbReference type="AlphaFoldDB" id="A0AAW0GJ71"/>
<evidence type="ECO:0000259" key="2">
    <source>
        <dbReference type="PROSITE" id="PS50102"/>
    </source>
</evidence>
<dbReference type="InterPro" id="IPR012677">
    <property type="entry name" value="Nucleotide-bd_a/b_plait_sf"/>
</dbReference>
<dbReference type="SMART" id="SM00360">
    <property type="entry name" value="RRM"/>
    <property type="match status" value="1"/>
</dbReference>
<organism evidence="3 4">
    <name type="scientific">Cerrena zonata</name>
    <dbReference type="NCBI Taxonomy" id="2478898"/>
    <lineage>
        <taxon>Eukaryota</taxon>
        <taxon>Fungi</taxon>
        <taxon>Dikarya</taxon>
        <taxon>Basidiomycota</taxon>
        <taxon>Agaricomycotina</taxon>
        <taxon>Agaricomycetes</taxon>
        <taxon>Polyporales</taxon>
        <taxon>Cerrenaceae</taxon>
        <taxon>Cerrena</taxon>
    </lineage>
</organism>
<dbReference type="SUPFAM" id="SSF54928">
    <property type="entry name" value="RNA-binding domain, RBD"/>
    <property type="match status" value="1"/>
</dbReference>
<reference evidence="3 4" key="1">
    <citation type="submission" date="2022-09" db="EMBL/GenBank/DDBJ databases">
        <authorList>
            <person name="Palmer J.M."/>
        </authorList>
    </citation>
    <scope>NUCLEOTIDE SEQUENCE [LARGE SCALE GENOMIC DNA]</scope>
    <source>
        <strain evidence="3 4">DSM 7382</strain>
    </source>
</reference>
<evidence type="ECO:0000313" key="4">
    <source>
        <dbReference type="Proteomes" id="UP001385951"/>
    </source>
</evidence>
<evidence type="ECO:0000313" key="3">
    <source>
        <dbReference type="EMBL" id="KAK7693396.1"/>
    </source>
</evidence>
<sequence>MNAGHLTYKLSGTVRYKGAPPTSSRYMKLSNVPRSTTPADLRRFCAKNKIENTESFILNYERFRPTGTAFISFTKPDFTPNALKVLHGNTLGGSRIEAELVRPHDFNSGGFTRTRGIKGRAEAAERGLFDGTGPNAGLTRNGANVLITGLPGKSTVDIIRTFVRSYKPAGFEDKGDVIKVELPHMRMAVTASFVVRLASVSEAHRLVRNLHMVYYRSDLFHEKYPLRAHVIY</sequence>
<dbReference type="InterPro" id="IPR000504">
    <property type="entry name" value="RRM_dom"/>
</dbReference>
<proteinExistence type="predicted"/>
<evidence type="ECO:0000256" key="1">
    <source>
        <dbReference type="PROSITE-ProRule" id="PRU00176"/>
    </source>
</evidence>
<gene>
    <name evidence="3" type="ORF">QCA50_002964</name>
</gene>
<protein>
    <recommendedName>
        <fullName evidence="2">RRM domain-containing protein</fullName>
    </recommendedName>
</protein>
<comment type="caution">
    <text evidence="3">The sequence shown here is derived from an EMBL/GenBank/DDBJ whole genome shotgun (WGS) entry which is preliminary data.</text>
</comment>
<dbReference type="PROSITE" id="PS50102">
    <property type="entry name" value="RRM"/>
    <property type="match status" value="1"/>
</dbReference>
<keyword evidence="1" id="KW-0694">RNA-binding</keyword>
<feature type="domain" description="RRM" evidence="2">
    <location>
        <begin position="25"/>
        <end position="103"/>
    </location>
</feature>
<dbReference type="EMBL" id="JASBNA010000003">
    <property type="protein sequence ID" value="KAK7693396.1"/>
    <property type="molecule type" value="Genomic_DNA"/>
</dbReference>
<dbReference type="InterPro" id="IPR035979">
    <property type="entry name" value="RBD_domain_sf"/>
</dbReference>
<dbReference type="GO" id="GO:0003723">
    <property type="term" value="F:RNA binding"/>
    <property type="evidence" value="ECO:0007669"/>
    <property type="project" value="UniProtKB-UniRule"/>
</dbReference>